<dbReference type="InterPro" id="IPR051563">
    <property type="entry name" value="Glycosyl_Hydrolase_51"/>
</dbReference>
<reference evidence="8 9" key="1">
    <citation type="submission" date="2024-01" db="EMBL/GenBank/DDBJ databases">
        <title>The genomes of 5 underutilized Papilionoideae crops provide insights into root nodulation and disease resistanc.</title>
        <authorList>
            <person name="Yuan L."/>
        </authorList>
    </citation>
    <scope>NUCLEOTIDE SEQUENCE [LARGE SCALE GENOMIC DNA]</scope>
    <source>
        <strain evidence="8">ZHUSHIDOU_FW_LH</strain>
        <tissue evidence="8">Leaf</tissue>
    </source>
</reference>
<comment type="caution">
    <text evidence="8">The sequence shown here is derived from an EMBL/GenBank/DDBJ whole genome shotgun (WGS) entry which is preliminary data.</text>
</comment>
<dbReference type="Gene3D" id="2.60.120.260">
    <property type="entry name" value="Galactose-binding domain-like"/>
    <property type="match status" value="1"/>
</dbReference>
<keyword evidence="4 6" id="KW-0732">Signal</keyword>
<feature type="signal peptide" evidence="6">
    <location>
        <begin position="1"/>
        <end position="16"/>
    </location>
</feature>
<comment type="catalytic activity">
    <reaction evidence="1">
        <text>Hydrolysis of terminal non-reducing alpha-L-arabinofuranoside residues in alpha-L-arabinosides.</text>
        <dbReference type="EC" id="3.2.1.55"/>
    </reaction>
</comment>
<dbReference type="AlphaFoldDB" id="A0AAN9FIG6"/>
<evidence type="ECO:0000256" key="5">
    <source>
        <dbReference type="ARBA" id="ARBA00022801"/>
    </source>
</evidence>
<dbReference type="Proteomes" id="UP001372338">
    <property type="component" value="Unassembled WGS sequence"/>
</dbReference>
<evidence type="ECO:0000259" key="7">
    <source>
        <dbReference type="SMART" id="SM00813"/>
    </source>
</evidence>
<dbReference type="Gene3D" id="2.60.40.1180">
    <property type="entry name" value="Golgi alpha-mannosidase II"/>
    <property type="match status" value="1"/>
</dbReference>
<proteinExistence type="inferred from homology"/>
<dbReference type="GO" id="GO:0046556">
    <property type="term" value="F:alpha-L-arabinofuranosidase activity"/>
    <property type="evidence" value="ECO:0007669"/>
    <property type="project" value="UniProtKB-EC"/>
</dbReference>
<dbReference type="EC" id="3.2.1.55" evidence="3"/>
<dbReference type="PANTHER" id="PTHR31776">
    <property type="entry name" value="ALPHA-L-ARABINOFURANOSIDASE 1"/>
    <property type="match status" value="1"/>
</dbReference>
<organism evidence="8 9">
    <name type="scientific">Crotalaria pallida</name>
    <name type="common">Smooth rattlebox</name>
    <name type="synonym">Crotalaria striata</name>
    <dbReference type="NCBI Taxonomy" id="3830"/>
    <lineage>
        <taxon>Eukaryota</taxon>
        <taxon>Viridiplantae</taxon>
        <taxon>Streptophyta</taxon>
        <taxon>Embryophyta</taxon>
        <taxon>Tracheophyta</taxon>
        <taxon>Spermatophyta</taxon>
        <taxon>Magnoliopsida</taxon>
        <taxon>eudicotyledons</taxon>
        <taxon>Gunneridae</taxon>
        <taxon>Pentapetalae</taxon>
        <taxon>rosids</taxon>
        <taxon>fabids</taxon>
        <taxon>Fabales</taxon>
        <taxon>Fabaceae</taxon>
        <taxon>Papilionoideae</taxon>
        <taxon>50 kb inversion clade</taxon>
        <taxon>genistoids sensu lato</taxon>
        <taxon>core genistoids</taxon>
        <taxon>Crotalarieae</taxon>
        <taxon>Crotalaria</taxon>
    </lineage>
</organism>
<dbReference type="Pfam" id="PF06964">
    <property type="entry name" value="Alpha-L-AF_C"/>
    <property type="match status" value="1"/>
</dbReference>
<evidence type="ECO:0000256" key="2">
    <source>
        <dbReference type="ARBA" id="ARBA00007186"/>
    </source>
</evidence>
<evidence type="ECO:0000313" key="8">
    <source>
        <dbReference type="EMBL" id="KAK7277047.1"/>
    </source>
</evidence>
<dbReference type="SMART" id="SM00813">
    <property type="entry name" value="Alpha-L-AF_C"/>
    <property type="match status" value="1"/>
</dbReference>
<comment type="similarity">
    <text evidence="2">Belongs to the glycosyl hydrolase 51 family.</text>
</comment>
<dbReference type="InterPro" id="IPR013780">
    <property type="entry name" value="Glyco_hydro_b"/>
</dbReference>
<evidence type="ECO:0000256" key="4">
    <source>
        <dbReference type="ARBA" id="ARBA00022729"/>
    </source>
</evidence>
<dbReference type="FunFam" id="2.60.40.1180:FF:000011">
    <property type="entry name" value="Alpha-L-arabinofuranosidase 1"/>
    <property type="match status" value="1"/>
</dbReference>
<keyword evidence="5" id="KW-0378">Hydrolase</keyword>
<keyword evidence="9" id="KW-1185">Reference proteome</keyword>
<dbReference type="Pfam" id="PF22848">
    <property type="entry name" value="ASD1_dom"/>
    <property type="match status" value="2"/>
</dbReference>
<dbReference type="Gene3D" id="3.20.20.80">
    <property type="entry name" value="Glycosidases"/>
    <property type="match status" value="1"/>
</dbReference>
<dbReference type="InterPro" id="IPR017853">
    <property type="entry name" value="GH"/>
</dbReference>
<evidence type="ECO:0000256" key="3">
    <source>
        <dbReference type="ARBA" id="ARBA00012670"/>
    </source>
</evidence>
<accession>A0AAN9FIG6</accession>
<feature type="domain" description="Alpha-L-arabinofuranosidase C-terminal" evidence="7">
    <location>
        <begin position="406"/>
        <end position="596"/>
    </location>
</feature>
<evidence type="ECO:0000256" key="1">
    <source>
        <dbReference type="ARBA" id="ARBA00001462"/>
    </source>
</evidence>
<feature type="chain" id="PRO_5042914050" description="non-reducing end alpha-L-arabinofuranosidase" evidence="6">
    <location>
        <begin position="17"/>
        <end position="604"/>
    </location>
</feature>
<dbReference type="InterPro" id="IPR010720">
    <property type="entry name" value="Alpha-L-AF_C"/>
</dbReference>
<name>A0AAN9FIG6_CROPI</name>
<dbReference type="InterPro" id="IPR055235">
    <property type="entry name" value="ASD1_cat"/>
</dbReference>
<evidence type="ECO:0000313" key="9">
    <source>
        <dbReference type="Proteomes" id="UP001372338"/>
    </source>
</evidence>
<gene>
    <name evidence="8" type="ORF">RIF29_18196</name>
</gene>
<dbReference type="PANTHER" id="PTHR31776:SF18">
    <property type="entry name" value="NON-REDUCING END ALPHA-L-ARABINOFURANOSIDASE"/>
    <property type="match status" value="1"/>
</dbReference>
<sequence length="604" mass="66754">MFCSIVVGFVAFQCSADTSTLVVNATSNLVSRRIPDTFLGVFLEEINHGVEGGLWAELVNNRGFEAGKGTPSFYPWSIIGDNSSIFVSTNFTSCFEKNKVALRMEVLCGTPNPCPSTGNIEKGKKYKVVFYVKSVGITDFQISFVGADGVKLALLNVRKVTILGWKRMEGILKANATSRNASLQITTTTKGIYLLDQVSAMPMDTYKGHGFRKDLFQMVADLKPRFLRFPGGCFVEGEHIENAFRWKESVGPWEERPGHLNDVWNYWTDDGFGYFEGLQLAEDLNALPDALDGIEFASGSPSSKWGSVRAAMGHPKPFVLRHVGIGNEDCGKANYQGKTNYLAIHDAIRSIYPDIKMISNCDGSDRPIGHPADLFDYHIYTDATDMLHKSTKFDKTSRSGPKAFISEYAVWKEDAGMGSLLSAVSEAAFLIGLEKNSDIVEMVCYAPLFLNINELKNPKKWIPDAIVFDSYRLYGTPSYWVQKIFSESNGAILLPSTLVTNSSNLIASAINWKPTKANQNHLRIKVVNFGTIPENLHISIDGLNSNVTQSGSTKTVLTSANKMDENSFLEPRKVVPQQISLKDAAKDMNVILPPFSVTSFDLLI</sequence>
<evidence type="ECO:0000256" key="6">
    <source>
        <dbReference type="SAM" id="SignalP"/>
    </source>
</evidence>
<dbReference type="GO" id="GO:0046373">
    <property type="term" value="P:L-arabinose metabolic process"/>
    <property type="evidence" value="ECO:0007669"/>
    <property type="project" value="InterPro"/>
</dbReference>
<protein>
    <recommendedName>
        <fullName evidence="3">non-reducing end alpha-L-arabinofuranosidase</fullName>
        <ecNumber evidence="3">3.2.1.55</ecNumber>
    </recommendedName>
</protein>
<dbReference type="EMBL" id="JAYWIO010000003">
    <property type="protein sequence ID" value="KAK7277047.1"/>
    <property type="molecule type" value="Genomic_DNA"/>
</dbReference>
<dbReference type="SUPFAM" id="SSF51445">
    <property type="entry name" value="(Trans)glycosidases"/>
    <property type="match status" value="1"/>
</dbReference>